<keyword evidence="11 14" id="KW-0275">Fatty acid biosynthesis</keyword>
<evidence type="ECO:0000256" key="4">
    <source>
        <dbReference type="ARBA" id="ARBA00013122"/>
    </source>
</evidence>
<keyword evidence="8 14" id="KW-1133">Transmembrane helix</keyword>
<evidence type="ECO:0000256" key="6">
    <source>
        <dbReference type="ARBA" id="ARBA00022692"/>
    </source>
</evidence>
<keyword evidence="7 14" id="KW-0276">Fatty acid metabolism</keyword>
<organism evidence="15 16">
    <name type="scientific">Lomentospora prolificans</name>
    <dbReference type="NCBI Taxonomy" id="41688"/>
    <lineage>
        <taxon>Eukaryota</taxon>
        <taxon>Fungi</taxon>
        <taxon>Dikarya</taxon>
        <taxon>Ascomycota</taxon>
        <taxon>Pezizomycotina</taxon>
        <taxon>Sordariomycetes</taxon>
        <taxon>Hypocreomycetidae</taxon>
        <taxon>Microascales</taxon>
        <taxon>Microascaceae</taxon>
        <taxon>Lomentospora</taxon>
    </lineage>
</organism>
<comment type="caution">
    <text evidence="15">The sequence shown here is derived from an EMBL/GenBank/DDBJ whole genome shotgun (WGS) entry which is preliminary data.</text>
</comment>
<accession>A0A2N3NCN4</accession>
<evidence type="ECO:0000313" key="15">
    <source>
        <dbReference type="EMBL" id="PKS10200.1"/>
    </source>
</evidence>
<evidence type="ECO:0000256" key="5">
    <source>
        <dbReference type="ARBA" id="ARBA00022516"/>
    </source>
</evidence>
<evidence type="ECO:0000256" key="8">
    <source>
        <dbReference type="ARBA" id="ARBA00022989"/>
    </source>
</evidence>
<keyword evidence="9 14" id="KW-0443">Lipid metabolism</keyword>
<reference evidence="15 16" key="1">
    <citation type="journal article" date="2017" name="G3 (Bethesda)">
        <title>First Draft Genome Sequence of the Pathogenic Fungus Lomentospora prolificans (Formerly Scedosporium prolificans).</title>
        <authorList>
            <person name="Luo R."/>
            <person name="Zimin A."/>
            <person name="Workman R."/>
            <person name="Fan Y."/>
            <person name="Pertea G."/>
            <person name="Grossman N."/>
            <person name="Wear M.P."/>
            <person name="Jia B."/>
            <person name="Miller H."/>
            <person name="Casadevall A."/>
            <person name="Timp W."/>
            <person name="Zhang S.X."/>
            <person name="Salzberg S.L."/>
        </authorList>
    </citation>
    <scope>NUCLEOTIDE SEQUENCE [LARGE SCALE GENOMIC DNA]</scope>
    <source>
        <strain evidence="15 16">JHH-5317</strain>
    </source>
</reference>
<keyword evidence="16" id="KW-1185">Reference proteome</keyword>
<dbReference type="EC" id="4.2.1.134" evidence="4 14"/>
<evidence type="ECO:0000256" key="7">
    <source>
        <dbReference type="ARBA" id="ARBA00022832"/>
    </source>
</evidence>
<dbReference type="GO" id="GO:0005789">
    <property type="term" value="C:endoplasmic reticulum membrane"/>
    <property type="evidence" value="ECO:0007669"/>
    <property type="project" value="UniProtKB-SubCell"/>
</dbReference>
<proteinExistence type="inferred from homology"/>
<evidence type="ECO:0000256" key="9">
    <source>
        <dbReference type="ARBA" id="ARBA00023098"/>
    </source>
</evidence>
<evidence type="ECO:0000256" key="14">
    <source>
        <dbReference type="RuleBase" id="RU363109"/>
    </source>
</evidence>
<dbReference type="STRING" id="41688.A0A2N3NCN4"/>
<comment type="caution">
    <text evidence="14">Lacks conserved residue(s) required for the propagation of feature annotation.</text>
</comment>
<keyword evidence="10 14" id="KW-0472">Membrane</keyword>
<feature type="transmembrane region" description="Helical" evidence="14">
    <location>
        <begin position="155"/>
        <end position="172"/>
    </location>
</feature>
<evidence type="ECO:0000256" key="3">
    <source>
        <dbReference type="ARBA" id="ARBA00007811"/>
    </source>
</evidence>
<dbReference type="Pfam" id="PF04387">
    <property type="entry name" value="PTPLA"/>
    <property type="match status" value="1"/>
</dbReference>
<dbReference type="FunCoup" id="A0A2N3NCN4">
    <property type="interactions" value="512"/>
</dbReference>
<keyword evidence="5 14" id="KW-0444">Lipid biosynthesis</keyword>
<dbReference type="InParanoid" id="A0A2N3NCN4"/>
<keyword evidence="14" id="KW-0256">Endoplasmic reticulum</keyword>
<dbReference type="GO" id="GO:0030497">
    <property type="term" value="P:fatty acid elongation"/>
    <property type="evidence" value="ECO:0007669"/>
    <property type="project" value="TreeGrafter"/>
</dbReference>
<dbReference type="EMBL" id="NLAX01000008">
    <property type="protein sequence ID" value="PKS10200.1"/>
    <property type="molecule type" value="Genomic_DNA"/>
</dbReference>
<evidence type="ECO:0000256" key="10">
    <source>
        <dbReference type="ARBA" id="ARBA00023136"/>
    </source>
</evidence>
<dbReference type="UniPathway" id="UPA00094"/>
<dbReference type="PANTHER" id="PTHR11035">
    <property type="entry name" value="VERY-LONG-CHAIN (3R)-3-HYDROXYACYL-COA DEHYDRATASE"/>
    <property type="match status" value="1"/>
</dbReference>
<comment type="similarity">
    <text evidence="3 14">Belongs to the very long-chain fatty acids dehydratase HACD family.</text>
</comment>
<comment type="function">
    <text evidence="14">Catalyzes the third of the four reactions of the long-chain fatty acids elongation cycle. This endoplasmic reticulum-bound enzymatic process, allows the addition of two carbons to the chain of long- and very long-chain fatty acids/VLCFAs per cycle. This enzyme catalyzes the dehydration of the 3-hydroxyacyl-CoA intermediate into trans-2,3-enoyl-CoA, within each cycle of fatty acid elongation. Thereby, it participates to the production of VLCFAs of different chain lengths that are involved in multiple biological processes as precursors of membrane lipids and lipid mediators.</text>
</comment>
<feature type="transmembrane region" description="Helical" evidence="14">
    <location>
        <begin position="97"/>
        <end position="124"/>
    </location>
</feature>
<dbReference type="GO" id="GO:0030148">
    <property type="term" value="P:sphingolipid biosynthetic process"/>
    <property type="evidence" value="ECO:0007669"/>
    <property type="project" value="TreeGrafter"/>
</dbReference>
<dbReference type="GO" id="GO:0102158">
    <property type="term" value="F:very-long-chain (3R)-3-hydroxyacyl-CoA dehydratase activity"/>
    <property type="evidence" value="ECO:0007669"/>
    <property type="project" value="UniProtKB-EC"/>
</dbReference>
<evidence type="ECO:0000313" key="16">
    <source>
        <dbReference type="Proteomes" id="UP000233524"/>
    </source>
</evidence>
<evidence type="ECO:0000256" key="13">
    <source>
        <dbReference type="ARBA" id="ARBA00036671"/>
    </source>
</evidence>
<evidence type="ECO:0000256" key="12">
    <source>
        <dbReference type="ARBA" id="ARBA00023239"/>
    </source>
</evidence>
<comment type="pathway">
    <text evidence="2 14">Lipid metabolism; fatty acid biosynthesis.</text>
</comment>
<feature type="transmembrane region" description="Helical" evidence="14">
    <location>
        <begin position="21"/>
        <end position="44"/>
    </location>
</feature>
<protein>
    <recommendedName>
        <fullName evidence="4 14">Very-long-chain (3R)-3-hydroxyacyl-CoA dehydratase</fullName>
        <ecNumber evidence="4 14">4.2.1.134</ecNumber>
    </recommendedName>
</protein>
<evidence type="ECO:0000256" key="11">
    <source>
        <dbReference type="ARBA" id="ARBA00023160"/>
    </source>
</evidence>
<dbReference type="PANTHER" id="PTHR11035:SF3">
    <property type="entry name" value="VERY-LONG-CHAIN (3R)-3-HYDROXYACYL-COA DEHYDRATASE"/>
    <property type="match status" value="1"/>
</dbReference>
<gene>
    <name evidence="15" type="ORF">jhhlp_001950</name>
</gene>
<dbReference type="InterPro" id="IPR007482">
    <property type="entry name" value="Tyr_Pase-like_PTPLA"/>
</dbReference>
<evidence type="ECO:0000256" key="1">
    <source>
        <dbReference type="ARBA" id="ARBA00004141"/>
    </source>
</evidence>
<evidence type="ECO:0000256" key="2">
    <source>
        <dbReference type="ARBA" id="ARBA00005194"/>
    </source>
</evidence>
<dbReference type="AlphaFoldDB" id="A0A2N3NCN4"/>
<dbReference type="OrthoDB" id="46988at2759"/>
<keyword evidence="6 14" id="KW-0812">Transmembrane</keyword>
<sequence length="224" mass="25055">MDNSQKKPAKSTKKGPSGLKLVYLILYNLVSAAAWGVVLGRTVGINATQSYLSVFPGVGEWTRWTQTLAGLEILHSLLGVVRAPVFTTLMQVASRYLLVWGVVHPFPQVAASPIYSTMLLAWSITEVIRYSYFALSLAGSVPKAFLWLRYNTFYVLYPMGISSEVWLIYKAIKPAGALNELYPFALYAILAIYVPGSYILYTHMMKQRNKVMKTLREGDTKKAE</sequence>
<comment type="catalytic activity">
    <reaction evidence="13 14">
        <text>a very-long-chain (3R)-3-hydroxyacyl-CoA = a very-long-chain (2E)-enoyl-CoA + H2O</text>
        <dbReference type="Rhea" id="RHEA:45812"/>
        <dbReference type="ChEBI" id="CHEBI:15377"/>
        <dbReference type="ChEBI" id="CHEBI:83728"/>
        <dbReference type="ChEBI" id="CHEBI:85440"/>
        <dbReference type="EC" id="4.2.1.134"/>
    </reaction>
</comment>
<feature type="transmembrane region" description="Helical" evidence="14">
    <location>
        <begin position="184"/>
        <end position="203"/>
    </location>
</feature>
<dbReference type="VEuPathDB" id="FungiDB:jhhlp_001950"/>
<keyword evidence="12 14" id="KW-0456">Lyase</keyword>
<comment type="subcellular location">
    <subcellularLocation>
        <location evidence="14">Endoplasmic reticulum membrane</location>
        <topology evidence="14">Multi-pass membrane protein</topology>
    </subcellularLocation>
    <subcellularLocation>
        <location evidence="1">Membrane</location>
        <topology evidence="1">Multi-pass membrane protein</topology>
    </subcellularLocation>
</comment>
<dbReference type="GO" id="GO:0042761">
    <property type="term" value="P:very long-chain fatty acid biosynthetic process"/>
    <property type="evidence" value="ECO:0007669"/>
    <property type="project" value="TreeGrafter"/>
</dbReference>
<dbReference type="Proteomes" id="UP000233524">
    <property type="component" value="Unassembled WGS sequence"/>
</dbReference>
<name>A0A2N3NCN4_9PEZI</name>